<dbReference type="SUPFAM" id="SSF54695">
    <property type="entry name" value="POZ domain"/>
    <property type="match status" value="1"/>
</dbReference>
<dbReference type="InterPro" id="IPR011333">
    <property type="entry name" value="SKP1/BTB/POZ_sf"/>
</dbReference>
<organism evidence="2 3">
    <name type="scientific">Equus caballus</name>
    <name type="common">Horse</name>
    <dbReference type="NCBI Taxonomy" id="9796"/>
    <lineage>
        <taxon>Eukaryota</taxon>
        <taxon>Metazoa</taxon>
        <taxon>Chordata</taxon>
        <taxon>Craniata</taxon>
        <taxon>Vertebrata</taxon>
        <taxon>Euteleostomi</taxon>
        <taxon>Mammalia</taxon>
        <taxon>Eutheria</taxon>
        <taxon>Laurasiatheria</taxon>
        <taxon>Perissodactyla</taxon>
        <taxon>Equidae</taxon>
        <taxon>Equus</taxon>
    </lineage>
</organism>
<dbReference type="AlphaFoldDB" id="A0A9L0T0S2"/>
<evidence type="ECO:0000313" key="3">
    <source>
        <dbReference type="Proteomes" id="UP000002281"/>
    </source>
</evidence>
<dbReference type="Pfam" id="PF00651">
    <property type="entry name" value="BTB"/>
    <property type="match status" value="1"/>
</dbReference>
<keyword evidence="3" id="KW-1185">Reference proteome</keyword>
<evidence type="ECO:0000313" key="2">
    <source>
        <dbReference type="Ensembl" id="ENSECAP00000080703.1"/>
    </source>
</evidence>
<feature type="domain" description="BTB" evidence="1">
    <location>
        <begin position="34"/>
        <end position="69"/>
    </location>
</feature>
<dbReference type="Ensembl" id="ENSECAT00000146274.1">
    <property type="protein sequence ID" value="ENSECAP00000080703.1"/>
    <property type="gene ID" value="ENSECAG00000055501.1"/>
</dbReference>
<dbReference type="InterPro" id="IPR000210">
    <property type="entry name" value="BTB/POZ_dom"/>
</dbReference>
<dbReference type="Proteomes" id="UP000002281">
    <property type="component" value="Chromosome 14"/>
</dbReference>
<reference evidence="2" key="2">
    <citation type="submission" date="2025-08" db="UniProtKB">
        <authorList>
            <consortium name="Ensembl"/>
        </authorList>
    </citation>
    <scope>IDENTIFICATION</scope>
    <source>
        <strain evidence="2">Thoroughbred</strain>
    </source>
</reference>
<reference evidence="2 3" key="1">
    <citation type="journal article" date="2009" name="Science">
        <title>Genome sequence, comparative analysis, and population genetics of the domestic horse.</title>
        <authorList>
            <consortium name="Broad Institute Genome Sequencing Platform"/>
            <consortium name="Broad Institute Whole Genome Assembly Team"/>
            <person name="Wade C.M."/>
            <person name="Giulotto E."/>
            <person name="Sigurdsson S."/>
            <person name="Zoli M."/>
            <person name="Gnerre S."/>
            <person name="Imsland F."/>
            <person name="Lear T.L."/>
            <person name="Adelson D.L."/>
            <person name="Bailey E."/>
            <person name="Bellone R.R."/>
            <person name="Bloecker H."/>
            <person name="Distl O."/>
            <person name="Edgar R.C."/>
            <person name="Garber M."/>
            <person name="Leeb T."/>
            <person name="Mauceli E."/>
            <person name="MacLeod J.N."/>
            <person name="Penedo M.C.T."/>
            <person name="Raison J.M."/>
            <person name="Sharpe T."/>
            <person name="Vogel J."/>
            <person name="Andersson L."/>
            <person name="Antczak D.F."/>
            <person name="Biagi T."/>
            <person name="Binns M.M."/>
            <person name="Chowdhary B.P."/>
            <person name="Coleman S.J."/>
            <person name="Della Valle G."/>
            <person name="Fryc S."/>
            <person name="Guerin G."/>
            <person name="Hasegawa T."/>
            <person name="Hill E.W."/>
            <person name="Jurka J."/>
            <person name="Kiialainen A."/>
            <person name="Lindgren G."/>
            <person name="Liu J."/>
            <person name="Magnani E."/>
            <person name="Mickelson J.R."/>
            <person name="Murray J."/>
            <person name="Nergadze S.G."/>
            <person name="Onofrio R."/>
            <person name="Pedroni S."/>
            <person name="Piras M.F."/>
            <person name="Raudsepp T."/>
            <person name="Rocchi M."/>
            <person name="Roeed K.H."/>
            <person name="Ryder O.A."/>
            <person name="Searle S."/>
            <person name="Skow L."/>
            <person name="Swinburne J.E."/>
            <person name="Syvaenen A.C."/>
            <person name="Tozaki T."/>
            <person name="Valberg S.J."/>
            <person name="Vaudin M."/>
            <person name="White J.R."/>
            <person name="Zody M.C."/>
            <person name="Lander E.S."/>
            <person name="Lindblad-Toh K."/>
        </authorList>
    </citation>
    <scope>NUCLEOTIDE SEQUENCE [LARGE SCALE GENOMIC DNA]</scope>
    <source>
        <strain evidence="2 3">Thoroughbred</strain>
    </source>
</reference>
<dbReference type="Gene3D" id="3.30.710.10">
    <property type="entry name" value="Potassium Channel Kv1.1, Chain A"/>
    <property type="match status" value="1"/>
</dbReference>
<evidence type="ECO:0000259" key="1">
    <source>
        <dbReference type="PROSITE" id="PS50097"/>
    </source>
</evidence>
<accession>A0A9L0T0S2</accession>
<sequence>VEAKERVEGLQEFPECWKMTLNRLNEQPGLDRFTDFTLIVKGHHFKAHKAVLAACSESTLKHIFSPLVS</sequence>
<name>A0A9L0T0S2_HORSE</name>
<dbReference type="GeneTree" id="ENSGT01090000263147"/>
<protein>
    <recommendedName>
        <fullName evidence="1">BTB domain-containing protein</fullName>
    </recommendedName>
</protein>
<dbReference type="PROSITE" id="PS50097">
    <property type="entry name" value="BTB"/>
    <property type="match status" value="1"/>
</dbReference>
<reference evidence="2" key="3">
    <citation type="submission" date="2025-09" db="UniProtKB">
        <authorList>
            <consortium name="Ensembl"/>
        </authorList>
    </citation>
    <scope>IDENTIFICATION</scope>
    <source>
        <strain evidence="2">Thoroughbred</strain>
    </source>
</reference>
<proteinExistence type="predicted"/>